<dbReference type="AlphaFoldDB" id="A0A845SAL5"/>
<keyword evidence="7" id="KW-1185">Reference proteome</keyword>
<evidence type="ECO:0000256" key="2">
    <source>
        <dbReference type="ARBA" id="ARBA00023125"/>
    </source>
</evidence>
<protein>
    <submittedName>
        <fullName evidence="6">Helix-turn-helix domain-containing protein</fullName>
    </submittedName>
</protein>
<dbReference type="RefSeq" id="WP_162364481.1">
    <property type="nucleotide sequence ID" value="NZ_WUBS01000002.1"/>
</dbReference>
<keyword evidence="2" id="KW-0238">DNA-binding</keyword>
<dbReference type="PANTHER" id="PTHR43280">
    <property type="entry name" value="ARAC-FAMILY TRANSCRIPTIONAL REGULATOR"/>
    <property type="match status" value="1"/>
</dbReference>
<dbReference type="GO" id="GO:0003700">
    <property type="term" value="F:DNA-binding transcription factor activity"/>
    <property type="evidence" value="ECO:0007669"/>
    <property type="project" value="InterPro"/>
</dbReference>
<proteinExistence type="predicted"/>
<dbReference type="SUPFAM" id="SSF46689">
    <property type="entry name" value="Homeodomain-like"/>
    <property type="match status" value="1"/>
</dbReference>
<feature type="transmembrane region" description="Helical" evidence="4">
    <location>
        <begin position="199"/>
        <end position="219"/>
    </location>
</feature>
<dbReference type="SMART" id="SM00342">
    <property type="entry name" value="HTH_ARAC"/>
    <property type="match status" value="1"/>
</dbReference>
<reference evidence="6 7" key="1">
    <citation type="submission" date="2019-12" db="EMBL/GenBank/DDBJ databases">
        <authorList>
            <person name="Lee S.D."/>
        </authorList>
    </citation>
    <scope>NUCLEOTIDE SEQUENCE [LARGE SCALE GENOMIC DNA]</scope>
    <source>
        <strain evidence="6 7">SAP-6</strain>
    </source>
</reference>
<name>A0A845SAL5_9GAMM</name>
<reference evidence="6 7" key="2">
    <citation type="submission" date="2020-02" db="EMBL/GenBank/DDBJ databases">
        <title>The new genus of Enterobacteriales.</title>
        <authorList>
            <person name="Kim I.S."/>
        </authorList>
    </citation>
    <scope>NUCLEOTIDE SEQUENCE [LARGE SCALE GENOMIC DNA]</scope>
    <source>
        <strain evidence="6 7">SAP-6</strain>
    </source>
</reference>
<keyword evidence="1" id="KW-0805">Transcription regulation</keyword>
<feature type="transmembrane region" description="Helical" evidence="4">
    <location>
        <begin position="6"/>
        <end position="22"/>
    </location>
</feature>
<evidence type="ECO:0000256" key="3">
    <source>
        <dbReference type="ARBA" id="ARBA00023163"/>
    </source>
</evidence>
<feature type="domain" description="HTH araC/xylS-type" evidence="5">
    <location>
        <begin position="248"/>
        <end position="347"/>
    </location>
</feature>
<dbReference type="PROSITE" id="PS01124">
    <property type="entry name" value="HTH_ARAC_FAMILY_2"/>
    <property type="match status" value="1"/>
</dbReference>
<gene>
    <name evidence="6" type="ORF">GRH90_03360</name>
</gene>
<keyword evidence="4" id="KW-1133">Transmembrane helix</keyword>
<dbReference type="GO" id="GO:0043565">
    <property type="term" value="F:sequence-specific DNA binding"/>
    <property type="evidence" value="ECO:0007669"/>
    <property type="project" value="InterPro"/>
</dbReference>
<dbReference type="InterPro" id="IPR009057">
    <property type="entry name" value="Homeodomain-like_sf"/>
</dbReference>
<evidence type="ECO:0000259" key="5">
    <source>
        <dbReference type="PROSITE" id="PS01124"/>
    </source>
</evidence>
<dbReference type="Gene3D" id="1.10.10.60">
    <property type="entry name" value="Homeodomain-like"/>
    <property type="match status" value="1"/>
</dbReference>
<feature type="transmembrane region" description="Helical" evidence="4">
    <location>
        <begin position="89"/>
        <end position="108"/>
    </location>
</feature>
<organism evidence="6 7">
    <name type="scientific">Acerihabitans arboris</name>
    <dbReference type="NCBI Taxonomy" id="2691583"/>
    <lineage>
        <taxon>Bacteria</taxon>
        <taxon>Pseudomonadati</taxon>
        <taxon>Pseudomonadota</taxon>
        <taxon>Gammaproteobacteria</taxon>
        <taxon>Enterobacterales</taxon>
        <taxon>Pectobacteriaceae</taxon>
        <taxon>Acerihabitans</taxon>
    </lineage>
</organism>
<keyword evidence="3" id="KW-0804">Transcription</keyword>
<dbReference type="Proteomes" id="UP000461443">
    <property type="component" value="Unassembled WGS sequence"/>
</dbReference>
<evidence type="ECO:0000313" key="6">
    <source>
        <dbReference type="EMBL" id="NDL61800.1"/>
    </source>
</evidence>
<keyword evidence="4" id="KW-0472">Membrane</keyword>
<accession>A0A845SAL5</accession>
<evidence type="ECO:0000256" key="4">
    <source>
        <dbReference type="SAM" id="Phobius"/>
    </source>
</evidence>
<feature type="transmembrane region" description="Helical" evidence="4">
    <location>
        <begin position="171"/>
        <end position="193"/>
    </location>
</feature>
<feature type="transmembrane region" description="Helical" evidence="4">
    <location>
        <begin position="57"/>
        <end position="77"/>
    </location>
</feature>
<evidence type="ECO:0000313" key="7">
    <source>
        <dbReference type="Proteomes" id="UP000461443"/>
    </source>
</evidence>
<keyword evidence="4" id="KW-0812">Transmembrane</keyword>
<dbReference type="InterPro" id="IPR018060">
    <property type="entry name" value="HTH_AraC"/>
</dbReference>
<comment type="caution">
    <text evidence="6">The sequence shown here is derived from an EMBL/GenBank/DDBJ whole genome shotgun (WGS) entry which is preliminary data.</text>
</comment>
<sequence length="361" mass="38953">MPELPLPFINTLLLALLGLRVFSRRREPDARGALVFIAACAVATLLVGLRWQGSLPWVAVIQPLAAAALPIICWHCLRPHGPTTNGHTVPTLALLWLPVVITGMAIILRRALPLPLIDMTLILTYLGYGAALLRAAAKPAIMPATRPAARTLIPRLLRMPRLPDGAHRRRGAAGAMLILSGLLDVGVALDFGLDQGKNAVHIVACANLLALLTLAAIIARGDGAAAASAAPSPAPAPTEQDRQRVMALDALMRRERYFTDPGLTMVRLAKRLGLPGRQLSEAVNRVCGRNISQVINEYRIREAERLLTETDDNITGIMLACGFQTKSNFNREFRRVAGVSPSEFRLSAGGQASLRRDLSSR</sequence>
<dbReference type="EMBL" id="WUBS01000002">
    <property type="protein sequence ID" value="NDL61800.1"/>
    <property type="molecule type" value="Genomic_DNA"/>
</dbReference>
<dbReference type="Pfam" id="PF12833">
    <property type="entry name" value="HTH_18"/>
    <property type="match status" value="1"/>
</dbReference>
<dbReference type="PANTHER" id="PTHR43280:SF29">
    <property type="entry name" value="ARAC-FAMILY TRANSCRIPTIONAL REGULATOR"/>
    <property type="match status" value="1"/>
</dbReference>
<feature type="transmembrane region" description="Helical" evidence="4">
    <location>
        <begin position="34"/>
        <end position="51"/>
    </location>
</feature>
<evidence type="ECO:0000256" key="1">
    <source>
        <dbReference type="ARBA" id="ARBA00023015"/>
    </source>
</evidence>
<feature type="transmembrane region" description="Helical" evidence="4">
    <location>
        <begin position="114"/>
        <end position="133"/>
    </location>
</feature>